<dbReference type="GO" id="GO:0003735">
    <property type="term" value="F:structural constituent of ribosome"/>
    <property type="evidence" value="ECO:0007669"/>
    <property type="project" value="InterPro"/>
</dbReference>
<evidence type="ECO:0000256" key="2">
    <source>
        <dbReference type="ARBA" id="ARBA00022730"/>
    </source>
</evidence>
<dbReference type="CDD" id="cd07026">
    <property type="entry name" value="Ribosomal_L20"/>
    <property type="match status" value="1"/>
</dbReference>
<organism evidence="9 10">
    <name type="scientific">Azospirillum doebereinerae</name>
    <dbReference type="NCBI Taxonomy" id="92933"/>
    <lineage>
        <taxon>Bacteria</taxon>
        <taxon>Pseudomonadati</taxon>
        <taxon>Pseudomonadota</taxon>
        <taxon>Alphaproteobacteria</taxon>
        <taxon>Rhodospirillales</taxon>
        <taxon>Azospirillaceae</taxon>
        <taxon>Azospirillum</taxon>
    </lineage>
</organism>
<dbReference type="PANTHER" id="PTHR10986">
    <property type="entry name" value="39S RIBOSOMAL PROTEIN L20"/>
    <property type="match status" value="1"/>
</dbReference>
<evidence type="ECO:0000256" key="7">
    <source>
        <dbReference type="HAMAP-Rule" id="MF_00382"/>
    </source>
</evidence>
<dbReference type="PROSITE" id="PS00937">
    <property type="entry name" value="RIBOSOMAL_L20"/>
    <property type="match status" value="1"/>
</dbReference>
<evidence type="ECO:0000256" key="5">
    <source>
        <dbReference type="ARBA" id="ARBA00023274"/>
    </source>
</evidence>
<dbReference type="FunFam" id="1.10.1900.20:FF:000001">
    <property type="entry name" value="50S ribosomal protein L20"/>
    <property type="match status" value="1"/>
</dbReference>
<gene>
    <name evidence="7" type="primary">rplT</name>
    <name evidence="9" type="ORF">EJ913_29585</name>
</gene>
<dbReference type="SUPFAM" id="SSF74731">
    <property type="entry name" value="Ribosomal protein L20"/>
    <property type="match status" value="1"/>
</dbReference>
<sequence>MARVKRGVTTHARHRKILKLAKGYRGRNSKNFRIAIEKVEKALRYAYRDRRNKKRDFRALWIQRINAGVRQYGLTYSRFINGIKLAGIEIDRKVLSDLAAREPEAFKTLVDQAQAALASKAAA</sequence>
<keyword evidence="5 7" id="KW-0687">Ribonucleoprotein</keyword>
<dbReference type="HAMAP" id="MF_00382">
    <property type="entry name" value="Ribosomal_bL20"/>
    <property type="match status" value="1"/>
</dbReference>
<keyword evidence="2 7" id="KW-0699">rRNA-binding</keyword>
<dbReference type="EMBL" id="RZIJ01000044">
    <property type="protein sequence ID" value="RUQ61428.1"/>
    <property type="molecule type" value="Genomic_DNA"/>
</dbReference>
<dbReference type="OrthoDB" id="9808966at2"/>
<dbReference type="GO" id="GO:0019843">
    <property type="term" value="F:rRNA binding"/>
    <property type="evidence" value="ECO:0007669"/>
    <property type="project" value="UniProtKB-UniRule"/>
</dbReference>
<dbReference type="GO" id="GO:0005840">
    <property type="term" value="C:ribosome"/>
    <property type="evidence" value="ECO:0007669"/>
    <property type="project" value="UniProtKB-KW"/>
</dbReference>
<dbReference type="InterPro" id="IPR035566">
    <property type="entry name" value="Ribosomal_protein_bL20_C"/>
</dbReference>
<dbReference type="InterPro" id="IPR005813">
    <property type="entry name" value="Ribosomal_bL20"/>
</dbReference>
<dbReference type="Pfam" id="PF00453">
    <property type="entry name" value="Ribosomal_L20"/>
    <property type="match status" value="1"/>
</dbReference>
<dbReference type="InterPro" id="IPR049946">
    <property type="entry name" value="RIBOSOMAL_L20_CS"/>
</dbReference>
<evidence type="ECO:0000256" key="8">
    <source>
        <dbReference type="RuleBase" id="RU000560"/>
    </source>
</evidence>
<dbReference type="PRINTS" id="PR00062">
    <property type="entry name" value="RIBOSOMALL20"/>
</dbReference>
<comment type="similarity">
    <text evidence="1 7 8">Belongs to the bacterial ribosomal protein bL20 family.</text>
</comment>
<evidence type="ECO:0000256" key="6">
    <source>
        <dbReference type="ARBA" id="ARBA00035172"/>
    </source>
</evidence>
<dbReference type="NCBIfam" id="TIGR01032">
    <property type="entry name" value="rplT_bact"/>
    <property type="match status" value="1"/>
</dbReference>
<dbReference type="AlphaFoldDB" id="A0A433IZX6"/>
<accession>A0A433IZX6</accession>
<dbReference type="RefSeq" id="WP_127004750.1">
    <property type="nucleotide sequence ID" value="NZ_CP173190.1"/>
</dbReference>
<evidence type="ECO:0000313" key="9">
    <source>
        <dbReference type="EMBL" id="RUQ61428.1"/>
    </source>
</evidence>
<dbReference type="Gene3D" id="6.10.160.10">
    <property type="match status" value="1"/>
</dbReference>
<dbReference type="Gene3D" id="1.10.1900.20">
    <property type="entry name" value="Ribosomal protein L20"/>
    <property type="match status" value="1"/>
</dbReference>
<dbReference type="GO" id="GO:0006412">
    <property type="term" value="P:translation"/>
    <property type="evidence" value="ECO:0007669"/>
    <property type="project" value="InterPro"/>
</dbReference>
<keyword evidence="10" id="KW-1185">Reference proteome</keyword>
<comment type="caution">
    <text evidence="9">The sequence shown here is derived from an EMBL/GenBank/DDBJ whole genome shotgun (WGS) entry which is preliminary data.</text>
</comment>
<dbReference type="GO" id="GO:0000027">
    <property type="term" value="P:ribosomal large subunit assembly"/>
    <property type="evidence" value="ECO:0007669"/>
    <property type="project" value="UniProtKB-UniRule"/>
</dbReference>
<name>A0A433IZX6_9PROT</name>
<reference evidence="9 10" key="1">
    <citation type="submission" date="2018-12" db="EMBL/GenBank/DDBJ databases">
        <authorList>
            <person name="Yang Y."/>
        </authorList>
    </citation>
    <scope>NUCLEOTIDE SEQUENCE [LARGE SCALE GENOMIC DNA]</scope>
    <source>
        <strain evidence="9 10">GSF71</strain>
    </source>
</reference>
<evidence type="ECO:0000256" key="1">
    <source>
        <dbReference type="ARBA" id="ARBA00007698"/>
    </source>
</evidence>
<protein>
    <recommendedName>
        <fullName evidence="6 7">Large ribosomal subunit protein bL20</fullName>
    </recommendedName>
</protein>
<evidence type="ECO:0000256" key="3">
    <source>
        <dbReference type="ARBA" id="ARBA00022884"/>
    </source>
</evidence>
<evidence type="ECO:0000313" key="10">
    <source>
        <dbReference type="Proteomes" id="UP000280346"/>
    </source>
</evidence>
<dbReference type="Proteomes" id="UP000280346">
    <property type="component" value="Unassembled WGS sequence"/>
</dbReference>
<comment type="function">
    <text evidence="7 8">Binds directly to 23S ribosomal RNA and is necessary for the in vitro assembly process of the 50S ribosomal subunit. It is not involved in the protein synthesizing functions of that subunit.</text>
</comment>
<dbReference type="GO" id="GO:1990904">
    <property type="term" value="C:ribonucleoprotein complex"/>
    <property type="evidence" value="ECO:0007669"/>
    <property type="project" value="UniProtKB-KW"/>
</dbReference>
<evidence type="ECO:0000256" key="4">
    <source>
        <dbReference type="ARBA" id="ARBA00022980"/>
    </source>
</evidence>
<keyword evidence="3 7" id="KW-0694">RNA-binding</keyword>
<keyword evidence="4 7" id="KW-0689">Ribosomal protein</keyword>
<proteinExistence type="inferred from homology"/>